<feature type="region of interest" description="Disordered" evidence="4">
    <location>
        <begin position="28"/>
        <end position="48"/>
    </location>
</feature>
<proteinExistence type="predicted"/>
<dbReference type="PROSITE" id="PS51379">
    <property type="entry name" value="4FE4S_FER_2"/>
    <property type="match status" value="1"/>
</dbReference>
<dbReference type="RefSeq" id="WP_256305000.1">
    <property type="nucleotide sequence ID" value="NZ_JANFYS010000269.1"/>
</dbReference>
<dbReference type="InterPro" id="IPR017896">
    <property type="entry name" value="4Fe4S_Fe-S-bd"/>
</dbReference>
<dbReference type="AlphaFoldDB" id="A0AAW5JSR8"/>
<keyword evidence="1" id="KW-0479">Metal-binding</keyword>
<sequence length="87" mass="10239">MDNVVVTNAYLKRMIGYDATEVRREYKYERTTRSPLRKASSPRKTTPKVTRTALWASIRPYRERCKECGLCIHHCPKDAIRKSDHLN</sequence>
<dbReference type="Proteomes" id="UP001204562">
    <property type="component" value="Unassembled WGS sequence"/>
</dbReference>
<dbReference type="GO" id="GO:0046872">
    <property type="term" value="F:metal ion binding"/>
    <property type="evidence" value="ECO:0007669"/>
    <property type="project" value="UniProtKB-KW"/>
</dbReference>
<evidence type="ECO:0000259" key="5">
    <source>
        <dbReference type="PROSITE" id="PS51379"/>
    </source>
</evidence>
<evidence type="ECO:0000313" key="7">
    <source>
        <dbReference type="Proteomes" id="UP001204562"/>
    </source>
</evidence>
<dbReference type="PROSITE" id="PS00198">
    <property type="entry name" value="4FE4S_FER_1"/>
    <property type="match status" value="1"/>
</dbReference>
<accession>A0AAW5JSR8</accession>
<evidence type="ECO:0000256" key="1">
    <source>
        <dbReference type="ARBA" id="ARBA00022723"/>
    </source>
</evidence>
<comment type="caution">
    <text evidence="6">The sequence shown here is derived from an EMBL/GenBank/DDBJ whole genome shotgun (WGS) entry which is preliminary data.</text>
</comment>
<evidence type="ECO:0000256" key="4">
    <source>
        <dbReference type="SAM" id="MobiDB-lite"/>
    </source>
</evidence>
<reference evidence="6" key="1">
    <citation type="submission" date="2022-06" db="EMBL/GenBank/DDBJ databases">
        <title>Isolation of gut microbiota from human fecal samples.</title>
        <authorList>
            <person name="Pamer E.G."/>
            <person name="Barat B."/>
            <person name="Waligurski E."/>
            <person name="Medina S."/>
            <person name="Paddock L."/>
            <person name="Mostad J."/>
        </authorList>
    </citation>
    <scope>NUCLEOTIDE SEQUENCE</scope>
    <source>
        <strain evidence="6">DFI.9.91</strain>
    </source>
</reference>
<dbReference type="GO" id="GO:0051536">
    <property type="term" value="F:iron-sulfur cluster binding"/>
    <property type="evidence" value="ECO:0007669"/>
    <property type="project" value="UniProtKB-KW"/>
</dbReference>
<dbReference type="InterPro" id="IPR017900">
    <property type="entry name" value="4Fe4S_Fe_S_CS"/>
</dbReference>
<evidence type="ECO:0000313" key="6">
    <source>
        <dbReference type="EMBL" id="MCQ4772012.1"/>
    </source>
</evidence>
<dbReference type="Pfam" id="PF00037">
    <property type="entry name" value="Fer4"/>
    <property type="match status" value="1"/>
</dbReference>
<keyword evidence="2" id="KW-0408">Iron</keyword>
<protein>
    <submittedName>
        <fullName evidence="6">4Fe-4S binding protein</fullName>
    </submittedName>
</protein>
<feature type="domain" description="4Fe-4S ferredoxin-type" evidence="5">
    <location>
        <begin position="56"/>
        <end position="85"/>
    </location>
</feature>
<dbReference type="Gene3D" id="3.30.70.20">
    <property type="match status" value="1"/>
</dbReference>
<evidence type="ECO:0000256" key="2">
    <source>
        <dbReference type="ARBA" id="ARBA00023004"/>
    </source>
</evidence>
<gene>
    <name evidence="6" type="ORF">NE579_16530</name>
</gene>
<organism evidence="6 7">
    <name type="scientific">Intestinimonas massiliensis</name>
    <name type="common">ex Afouda et al. 2020</name>
    <dbReference type="NCBI Taxonomy" id="1673721"/>
    <lineage>
        <taxon>Bacteria</taxon>
        <taxon>Bacillati</taxon>
        <taxon>Bacillota</taxon>
        <taxon>Clostridia</taxon>
        <taxon>Eubacteriales</taxon>
        <taxon>Intestinimonas</taxon>
    </lineage>
</organism>
<dbReference type="EMBL" id="JANFYS010000269">
    <property type="protein sequence ID" value="MCQ4772012.1"/>
    <property type="molecule type" value="Genomic_DNA"/>
</dbReference>
<evidence type="ECO:0000256" key="3">
    <source>
        <dbReference type="ARBA" id="ARBA00023014"/>
    </source>
</evidence>
<name>A0AAW5JSR8_9FIRM</name>
<feature type="non-terminal residue" evidence="6">
    <location>
        <position position="87"/>
    </location>
</feature>
<keyword evidence="3" id="KW-0411">Iron-sulfur</keyword>
<dbReference type="SUPFAM" id="SSF54862">
    <property type="entry name" value="4Fe-4S ferredoxins"/>
    <property type="match status" value="1"/>
</dbReference>